<evidence type="ECO:0000256" key="8">
    <source>
        <dbReference type="RuleBase" id="RU000643"/>
    </source>
</evidence>
<dbReference type="InterPro" id="IPR014039">
    <property type="entry name" value="Transl_elong_EFTs/EF1B_dimer"/>
</dbReference>
<evidence type="ECO:0000256" key="4">
    <source>
        <dbReference type="ARBA" id="ARBA00022917"/>
    </source>
</evidence>
<evidence type="ECO:0000256" key="1">
    <source>
        <dbReference type="ARBA" id="ARBA00005532"/>
    </source>
</evidence>
<dbReference type="Gene3D" id="1.10.8.10">
    <property type="entry name" value="DNA helicase RuvA subunit, C-terminal domain"/>
    <property type="match status" value="1"/>
</dbReference>
<keyword evidence="4 6" id="KW-0648">Protein biosynthesis</keyword>
<protein>
    <recommendedName>
        <fullName evidence="2 6">Elongation factor Ts</fullName>
        <shortName evidence="6">EF-Ts</shortName>
    </recommendedName>
</protein>
<dbReference type="Gene3D" id="1.10.286.20">
    <property type="match status" value="1"/>
</dbReference>
<dbReference type="AlphaFoldDB" id="A0A354Z0F8"/>
<evidence type="ECO:0000256" key="2">
    <source>
        <dbReference type="ARBA" id="ARBA00016956"/>
    </source>
</evidence>
<gene>
    <name evidence="6 10" type="primary">tsf</name>
    <name evidence="10" type="ORF">DDZ44_10990</name>
</gene>
<evidence type="ECO:0000256" key="7">
    <source>
        <dbReference type="RuleBase" id="RU000642"/>
    </source>
</evidence>
<organism evidence="10 11">
    <name type="scientific">Syntrophomonas wolfei</name>
    <dbReference type="NCBI Taxonomy" id="863"/>
    <lineage>
        <taxon>Bacteria</taxon>
        <taxon>Bacillati</taxon>
        <taxon>Bacillota</taxon>
        <taxon>Clostridia</taxon>
        <taxon>Eubacteriales</taxon>
        <taxon>Syntrophomonadaceae</taxon>
        <taxon>Syntrophomonas</taxon>
    </lineage>
</organism>
<dbReference type="PROSITE" id="PS01126">
    <property type="entry name" value="EF_TS_1"/>
    <property type="match status" value="1"/>
</dbReference>
<dbReference type="CDD" id="cd14275">
    <property type="entry name" value="UBA_EF-Ts"/>
    <property type="match status" value="1"/>
</dbReference>
<dbReference type="Gene3D" id="3.30.479.20">
    <property type="entry name" value="Elongation factor Ts, dimerisation domain"/>
    <property type="match status" value="1"/>
</dbReference>
<evidence type="ECO:0000259" key="9">
    <source>
        <dbReference type="Pfam" id="PF00889"/>
    </source>
</evidence>
<dbReference type="STRING" id="378794.GCA_001570625_01302"/>
<evidence type="ECO:0000256" key="6">
    <source>
        <dbReference type="HAMAP-Rule" id="MF_00050"/>
    </source>
</evidence>
<evidence type="ECO:0000313" key="11">
    <source>
        <dbReference type="Proteomes" id="UP000263273"/>
    </source>
</evidence>
<dbReference type="SUPFAM" id="SSF46934">
    <property type="entry name" value="UBA-like"/>
    <property type="match status" value="1"/>
</dbReference>
<dbReference type="Proteomes" id="UP000263273">
    <property type="component" value="Unassembled WGS sequence"/>
</dbReference>
<sequence>MVKELRERTGVGMMDCKRALVETNGDIEKAIDELRTKGLAKAAKKAGRVASEGVVTSYIHGGGRIGVLVEVNCETDFVAKTNDFKQLAYDIAMQVAASNPEFLNREKVPQEVIDREKEVLKAQALEEGKPEKVIEKMVEGRVEKFFKERCLLEQAFIKDLDKSVQELINENIARMGENITIRRFARYEVGEGIEKESCDFASEVMSQLK</sequence>
<dbReference type="InterPro" id="IPR001816">
    <property type="entry name" value="Transl_elong_EFTs/EF1B"/>
</dbReference>
<comment type="caution">
    <text evidence="10">The sequence shown here is derived from an EMBL/GenBank/DDBJ whole genome shotgun (WGS) entry which is preliminary data.</text>
</comment>
<evidence type="ECO:0000256" key="3">
    <source>
        <dbReference type="ARBA" id="ARBA00022768"/>
    </source>
</evidence>
<dbReference type="PANTHER" id="PTHR11741:SF0">
    <property type="entry name" value="ELONGATION FACTOR TS, MITOCHONDRIAL"/>
    <property type="match status" value="1"/>
</dbReference>
<dbReference type="FunFam" id="1.10.8.10:FF:000001">
    <property type="entry name" value="Elongation factor Ts"/>
    <property type="match status" value="1"/>
</dbReference>
<dbReference type="PROSITE" id="PS01127">
    <property type="entry name" value="EF_TS_2"/>
    <property type="match status" value="1"/>
</dbReference>
<feature type="domain" description="Translation elongation factor EFTs/EF1B dimerisation" evidence="9">
    <location>
        <begin position="48"/>
        <end position="191"/>
    </location>
</feature>
<evidence type="ECO:0000256" key="5">
    <source>
        <dbReference type="ARBA" id="ARBA00025453"/>
    </source>
</evidence>
<dbReference type="GO" id="GO:0005737">
    <property type="term" value="C:cytoplasm"/>
    <property type="evidence" value="ECO:0007669"/>
    <property type="project" value="UniProtKB-SubCell"/>
</dbReference>
<dbReference type="Pfam" id="PF00889">
    <property type="entry name" value="EF_TS"/>
    <property type="match status" value="1"/>
</dbReference>
<comment type="similarity">
    <text evidence="1 6 7">Belongs to the EF-Ts family.</text>
</comment>
<dbReference type="HAMAP" id="MF_00050">
    <property type="entry name" value="EF_Ts"/>
    <property type="match status" value="1"/>
</dbReference>
<feature type="region of interest" description="Involved in Mg(2+) ion dislocation from EF-Tu" evidence="6">
    <location>
        <begin position="75"/>
        <end position="78"/>
    </location>
</feature>
<dbReference type="InterPro" id="IPR018101">
    <property type="entry name" value="Transl_elong_Ts_CS"/>
</dbReference>
<dbReference type="FunFam" id="1.10.286.20:FF:000001">
    <property type="entry name" value="Elongation factor Ts"/>
    <property type="match status" value="1"/>
</dbReference>
<dbReference type="NCBIfam" id="TIGR00116">
    <property type="entry name" value="tsf"/>
    <property type="match status" value="2"/>
</dbReference>
<comment type="function">
    <text evidence="5 6 7">Associates with the EF-Tu.GDP complex and induces the exchange of GDP to GTP. It remains bound to the aminoacyl-tRNA.EF-Tu.GTP complex up to the GTP hydrolysis stage on the ribosome.</text>
</comment>
<evidence type="ECO:0000313" key="10">
    <source>
        <dbReference type="EMBL" id="HBK54451.1"/>
    </source>
</evidence>
<dbReference type="EMBL" id="DNZF01000238">
    <property type="protein sequence ID" value="HBK54451.1"/>
    <property type="molecule type" value="Genomic_DNA"/>
</dbReference>
<keyword evidence="3 6" id="KW-0251">Elongation factor</keyword>
<dbReference type="GO" id="GO:0003746">
    <property type="term" value="F:translation elongation factor activity"/>
    <property type="evidence" value="ECO:0007669"/>
    <property type="project" value="UniProtKB-UniRule"/>
</dbReference>
<name>A0A354Z0F8_9FIRM</name>
<accession>A0A354Z0F8</accession>
<dbReference type="InterPro" id="IPR009060">
    <property type="entry name" value="UBA-like_sf"/>
</dbReference>
<dbReference type="InterPro" id="IPR036402">
    <property type="entry name" value="EF-Ts_dimer_sf"/>
</dbReference>
<proteinExistence type="inferred from homology"/>
<dbReference type="SUPFAM" id="SSF54713">
    <property type="entry name" value="Elongation factor Ts (EF-Ts), dimerisation domain"/>
    <property type="match status" value="1"/>
</dbReference>
<dbReference type="PANTHER" id="PTHR11741">
    <property type="entry name" value="ELONGATION FACTOR TS"/>
    <property type="match status" value="1"/>
</dbReference>
<keyword evidence="6" id="KW-0963">Cytoplasm</keyword>
<reference evidence="10 11" key="1">
    <citation type="journal article" date="2018" name="Nat. Biotechnol.">
        <title>A standardized bacterial taxonomy based on genome phylogeny substantially revises the tree of life.</title>
        <authorList>
            <person name="Parks D.H."/>
            <person name="Chuvochina M."/>
            <person name="Waite D.W."/>
            <person name="Rinke C."/>
            <person name="Skarshewski A."/>
            <person name="Chaumeil P.A."/>
            <person name="Hugenholtz P."/>
        </authorList>
    </citation>
    <scope>NUCLEOTIDE SEQUENCE [LARGE SCALE GENOMIC DNA]</scope>
    <source>
        <strain evidence="10">UBA10948</strain>
    </source>
</reference>
<comment type="subcellular location">
    <subcellularLocation>
        <location evidence="6 8">Cytoplasm</location>
    </subcellularLocation>
</comment>